<name>A0A7C5PFZ9_9BACT</name>
<evidence type="ECO:0000256" key="5">
    <source>
        <dbReference type="ARBA" id="ARBA00025933"/>
    </source>
</evidence>
<dbReference type="PANTHER" id="PTHR30435">
    <property type="entry name" value="FLAGELLAR PROTEIN"/>
    <property type="match status" value="1"/>
</dbReference>
<dbReference type="EMBL" id="DRUY01000045">
    <property type="protein sequence ID" value="HHI65151.1"/>
    <property type="molecule type" value="Genomic_DNA"/>
</dbReference>
<dbReference type="AlphaFoldDB" id="A0A7C5PFZ9"/>
<dbReference type="InterPro" id="IPR006299">
    <property type="entry name" value="FlgC"/>
</dbReference>
<evidence type="ECO:0000259" key="8">
    <source>
        <dbReference type="Pfam" id="PF06429"/>
    </source>
</evidence>
<dbReference type="Pfam" id="PF06429">
    <property type="entry name" value="Flg_bbr_C"/>
    <property type="match status" value="1"/>
</dbReference>
<feature type="domain" description="Flagellar basal body rod protein N-terminal" evidence="7">
    <location>
        <begin position="6"/>
        <end position="30"/>
    </location>
</feature>
<evidence type="ECO:0000256" key="3">
    <source>
        <dbReference type="ARBA" id="ARBA00017941"/>
    </source>
</evidence>
<evidence type="ECO:0000259" key="7">
    <source>
        <dbReference type="Pfam" id="PF00460"/>
    </source>
</evidence>
<dbReference type="GO" id="GO:0030694">
    <property type="term" value="C:bacterial-type flagellum basal body, rod"/>
    <property type="evidence" value="ECO:0007669"/>
    <property type="project" value="UniProtKB-UniRule"/>
</dbReference>
<comment type="caution">
    <text evidence="9">The sequence shown here is derived from an EMBL/GenBank/DDBJ whole genome shotgun (WGS) entry which is preliminary data.</text>
</comment>
<evidence type="ECO:0000256" key="1">
    <source>
        <dbReference type="ARBA" id="ARBA00004117"/>
    </source>
</evidence>
<comment type="subcellular location">
    <subcellularLocation>
        <location evidence="1 6">Bacterial flagellum basal body</location>
    </subcellularLocation>
</comment>
<evidence type="ECO:0000313" key="9">
    <source>
        <dbReference type="EMBL" id="HHI65151.1"/>
    </source>
</evidence>
<organism evidence="9">
    <name type="scientific">Thermodesulfobium narugense</name>
    <dbReference type="NCBI Taxonomy" id="184064"/>
    <lineage>
        <taxon>Bacteria</taxon>
        <taxon>Pseudomonadati</taxon>
        <taxon>Thermodesulfobiota</taxon>
        <taxon>Thermodesulfobiia</taxon>
        <taxon>Thermodesulfobiales</taxon>
        <taxon>Thermodesulfobiaceae</taxon>
        <taxon>Thermodesulfobium</taxon>
    </lineage>
</organism>
<keyword evidence="4 6" id="KW-0975">Bacterial flagellum</keyword>
<gene>
    <name evidence="9" type="primary">flgC</name>
    <name evidence="9" type="ORF">ENL70_01205</name>
</gene>
<keyword evidence="9" id="KW-0969">Cilium</keyword>
<keyword evidence="9" id="KW-0282">Flagellum</keyword>
<reference evidence="9" key="1">
    <citation type="journal article" date="2020" name="mSystems">
        <title>Genome- and Community-Level Interaction Insights into Carbon Utilization and Element Cycling Functions of Hydrothermarchaeota in Hydrothermal Sediment.</title>
        <authorList>
            <person name="Zhou Z."/>
            <person name="Liu Y."/>
            <person name="Xu W."/>
            <person name="Pan J."/>
            <person name="Luo Z.H."/>
            <person name="Li M."/>
        </authorList>
    </citation>
    <scope>NUCLEOTIDE SEQUENCE [LARGE SCALE GENOMIC DNA]</scope>
    <source>
        <strain evidence="9">SpSt-1019</strain>
    </source>
</reference>
<proteinExistence type="inferred from homology"/>
<dbReference type="NCBIfam" id="TIGR01395">
    <property type="entry name" value="FlgC"/>
    <property type="match status" value="1"/>
</dbReference>
<dbReference type="GO" id="GO:0071978">
    <property type="term" value="P:bacterial-type flagellum-dependent swarming motility"/>
    <property type="evidence" value="ECO:0007669"/>
    <property type="project" value="TreeGrafter"/>
</dbReference>
<dbReference type="PANTHER" id="PTHR30435:SF2">
    <property type="entry name" value="FLAGELLAR BASAL-BODY ROD PROTEIN FLGC"/>
    <property type="match status" value="1"/>
</dbReference>
<evidence type="ECO:0000256" key="2">
    <source>
        <dbReference type="ARBA" id="ARBA00009677"/>
    </source>
</evidence>
<dbReference type="InterPro" id="IPR001444">
    <property type="entry name" value="Flag_bb_rod_N"/>
</dbReference>
<sequence length="134" mass="14594">MFLRTLEIAGSGLTAQRLKMDVAANNLANAYSTVKDNQGQIFKRQIVELQESLGDDGKFLGVKVAGIVSDNSPPRMVYDPGNPEANADGYVEYPNVNPIREMVSLINASRSYEADLNVISATKSMIGQTLDQLK</sequence>
<comment type="similarity">
    <text evidence="2">Belongs to the flagella basal body rod proteins family.</text>
</comment>
<dbReference type="InterPro" id="IPR010930">
    <property type="entry name" value="Flg_bb/hook_C_dom"/>
</dbReference>
<protein>
    <recommendedName>
        <fullName evidence="3 6">Flagellar basal-body rod protein FlgC</fullName>
    </recommendedName>
</protein>
<comment type="subunit">
    <text evidence="5 6">The basal body constitutes a major portion of the flagellar organelle and consists of four rings (L,P,S, and M) mounted on a central rod. The rod consists of about 26 subunits of FlgG in the distal portion, and FlgB, FlgC and FlgF are thought to build up the proximal portion of the rod with about 6 subunits each.</text>
</comment>
<evidence type="ECO:0000256" key="4">
    <source>
        <dbReference type="ARBA" id="ARBA00023143"/>
    </source>
</evidence>
<accession>A0A7C5PFZ9</accession>
<keyword evidence="9" id="KW-0966">Cell projection</keyword>
<evidence type="ECO:0000256" key="6">
    <source>
        <dbReference type="RuleBase" id="RU362062"/>
    </source>
</evidence>
<dbReference type="Pfam" id="PF00460">
    <property type="entry name" value="Flg_bb_rod"/>
    <property type="match status" value="1"/>
</dbReference>
<feature type="domain" description="Flagellar basal-body/hook protein C-terminal" evidence="8">
    <location>
        <begin position="88"/>
        <end position="130"/>
    </location>
</feature>